<dbReference type="Gene3D" id="3.40.50.720">
    <property type="entry name" value="NAD(P)-binding Rossmann-like Domain"/>
    <property type="match status" value="1"/>
</dbReference>
<protein>
    <submittedName>
        <fullName evidence="4">NADP-dependent 3-hydroxy acid dehydrogenase YdfG</fullName>
    </submittedName>
</protein>
<dbReference type="PANTHER" id="PTHR44196:SF1">
    <property type="entry name" value="DEHYDROGENASE_REDUCTASE SDR FAMILY MEMBER 7B"/>
    <property type="match status" value="1"/>
</dbReference>
<comment type="similarity">
    <text evidence="1 3">Belongs to the short-chain dehydrogenases/reductases (SDR) family.</text>
</comment>
<dbReference type="InterPro" id="IPR020904">
    <property type="entry name" value="Sc_DH/Rdtase_CS"/>
</dbReference>
<dbReference type="FunFam" id="3.40.50.720:FF:000084">
    <property type="entry name" value="Short-chain dehydrogenase reductase"/>
    <property type="match status" value="1"/>
</dbReference>
<dbReference type="PRINTS" id="PR00081">
    <property type="entry name" value="GDHRDH"/>
</dbReference>
<evidence type="ECO:0000313" key="4">
    <source>
        <dbReference type="EMBL" id="PTM56417.1"/>
    </source>
</evidence>
<proteinExistence type="inferred from homology"/>
<sequence>MTGVMKFVRLKNKTAIVTGASRGIGKAIAVSFAKEGADLLLVGRTQQDLEAVKENIAKWGRKAVVFPADVTREADVEAAVSRALDEFGKVDILVNNAGIGSFKSILDISLQEWETVIRINLTGSFLFSKAVLDSMINRGQGQIINISSDVGTRTIPKGTAYCASKFGLEGLNGALAKEARKLGVRVGIIRPGMTDTYFNDSEQGAPEKEGWLKAEDVAEAALYMASAPRHVVVDELVVHPVIQEY</sequence>
<evidence type="ECO:0000256" key="2">
    <source>
        <dbReference type="ARBA" id="ARBA00023002"/>
    </source>
</evidence>
<dbReference type="InterPro" id="IPR036291">
    <property type="entry name" value="NAD(P)-bd_dom_sf"/>
</dbReference>
<dbReference type="CDD" id="cd05233">
    <property type="entry name" value="SDR_c"/>
    <property type="match status" value="1"/>
</dbReference>
<dbReference type="PANTHER" id="PTHR44196">
    <property type="entry name" value="DEHYDROGENASE/REDUCTASE SDR FAMILY MEMBER 7B"/>
    <property type="match status" value="1"/>
</dbReference>
<evidence type="ECO:0000313" key="5">
    <source>
        <dbReference type="Proteomes" id="UP000241639"/>
    </source>
</evidence>
<reference evidence="4 5" key="1">
    <citation type="submission" date="2018-04" db="EMBL/GenBank/DDBJ databases">
        <title>Genomic Encyclopedia of Archaeal and Bacterial Type Strains, Phase II (KMG-II): from individual species to whole genera.</title>
        <authorList>
            <person name="Goeker M."/>
        </authorList>
    </citation>
    <scope>NUCLEOTIDE SEQUENCE [LARGE SCALE GENOMIC DNA]</scope>
    <source>
        <strain evidence="4 5">DSM 45169</strain>
    </source>
</reference>
<gene>
    <name evidence="4" type="ORF">C8J48_2739</name>
</gene>
<keyword evidence="5" id="KW-1185">Reference proteome</keyword>
<comment type="caution">
    <text evidence="4">The sequence shown here is derived from an EMBL/GenBank/DDBJ whole genome shotgun (WGS) entry which is preliminary data.</text>
</comment>
<dbReference type="Proteomes" id="UP000241639">
    <property type="component" value="Unassembled WGS sequence"/>
</dbReference>
<evidence type="ECO:0000256" key="1">
    <source>
        <dbReference type="ARBA" id="ARBA00006484"/>
    </source>
</evidence>
<dbReference type="PRINTS" id="PR00080">
    <property type="entry name" value="SDRFAMILY"/>
</dbReference>
<organism evidence="4 5">
    <name type="scientific">Desmospora activa DSM 45169</name>
    <dbReference type="NCBI Taxonomy" id="1121389"/>
    <lineage>
        <taxon>Bacteria</taxon>
        <taxon>Bacillati</taxon>
        <taxon>Bacillota</taxon>
        <taxon>Bacilli</taxon>
        <taxon>Bacillales</taxon>
        <taxon>Thermoactinomycetaceae</taxon>
        <taxon>Desmospora</taxon>
    </lineage>
</organism>
<dbReference type="GO" id="GO:0008206">
    <property type="term" value="P:bile acid metabolic process"/>
    <property type="evidence" value="ECO:0007669"/>
    <property type="project" value="UniProtKB-ARBA"/>
</dbReference>
<dbReference type="AlphaFoldDB" id="A0A2T4Z3F0"/>
<keyword evidence="2" id="KW-0560">Oxidoreductase</keyword>
<dbReference type="PROSITE" id="PS00061">
    <property type="entry name" value="ADH_SHORT"/>
    <property type="match status" value="1"/>
</dbReference>
<dbReference type="Pfam" id="PF00106">
    <property type="entry name" value="adh_short"/>
    <property type="match status" value="1"/>
</dbReference>
<dbReference type="GO" id="GO:0016020">
    <property type="term" value="C:membrane"/>
    <property type="evidence" value="ECO:0007669"/>
    <property type="project" value="TreeGrafter"/>
</dbReference>
<dbReference type="EMBL" id="PZZP01000002">
    <property type="protein sequence ID" value="PTM56417.1"/>
    <property type="molecule type" value="Genomic_DNA"/>
</dbReference>
<dbReference type="InterPro" id="IPR002347">
    <property type="entry name" value="SDR_fam"/>
</dbReference>
<dbReference type="SUPFAM" id="SSF51735">
    <property type="entry name" value="NAD(P)-binding Rossmann-fold domains"/>
    <property type="match status" value="1"/>
</dbReference>
<evidence type="ECO:0000256" key="3">
    <source>
        <dbReference type="RuleBase" id="RU000363"/>
    </source>
</evidence>
<name>A0A2T4Z3F0_9BACL</name>
<accession>A0A2T4Z3F0</accession>
<dbReference type="GO" id="GO:0016491">
    <property type="term" value="F:oxidoreductase activity"/>
    <property type="evidence" value="ECO:0007669"/>
    <property type="project" value="UniProtKB-KW"/>
</dbReference>
<dbReference type="PIRSF" id="PIRSF000126">
    <property type="entry name" value="11-beta-HSD1"/>
    <property type="match status" value="1"/>
</dbReference>